<reference evidence="2 3" key="1">
    <citation type="submission" date="2019-10" db="EMBL/GenBank/DDBJ databases">
        <authorList>
            <person name="Karimi E."/>
        </authorList>
    </citation>
    <scope>NUCLEOTIDE SEQUENCE [LARGE SCALE GENOMIC DNA]</scope>
    <source>
        <strain evidence="2">Aeromonas sp. 8C</strain>
    </source>
</reference>
<sequence length="83" mass="9404">MHGYITLSQEGIKIVSGEQTKDDPMILMTRQSLLITLCTLLMISLFTPHLPQSTEQWLTTLLLGLLVTVALLLVRGCRRFMME</sequence>
<dbReference type="Proteomes" id="UP000439123">
    <property type="component" value="Unassembled WGS sequence"/>
</dbReference>
<proteinExistence type="predicted"/>
<keyword evidence="1" id="KW-1133">Transmembrane helix</keyword>
<keyword evidence="1" id="KW-0472">Membrane</keyword>
<evidence type="ECO:0000256" key="1">
    <source>
        <dbReference type="SAM" id="Phobius"/>
    </source>
</evidence>
<dbReference type="AlphaFoldDB" id="A0A653KXG9"/>
<dbReference type="EMBL" id="CABWLC010000008">
    <property type="protein sequence ID" value="VXA83908.1"/>
    <property type="molecule type" value="Genomic_DNA"/>
</dbReference>
<gene>
    <name evidence="2" type="ORF">AERO8C_160061</name>
</gene>
<name>A0A653KXG9_AERVE</name>
<evidence type="ECO:0000313" key="2">
    <source>
        <dbReference type="EMBL" id="VXA83908.1"/>
    </source>
</evidence>
<evidence type="ECO:0000313" key="3">
    <source>
        <dbReference type="Proteomes" id="UP000439123"/>
    </source>
</evidence>
<feature type="transmembrane region" description="Helical" evidence="1">
    <location>
        <begin position="56"/>
        <end position="74"/>
    </location>
</feature>
<feature type="transmembrane region" description="Helical" evidence="1">
    <location>
        <begin position="33"/>
        <end position="50"/>
    </location>
</feature>
<protein>
    <submittedName>
        <fullName evidence="2">Uncharacterized protein</fullName>
    </submittedName>
</protein>
<organism evidence="2 3">
    <name type="scientific">Aeromonas veronii</name>
    <dbReference type="NCBI Taxonomy" id="654"/>
    <lineage>
        <taxon>Bacteria</taxon>
        <taxon>Pseudomonadati</taxon>
        <taxon>Pseudomonadota</taxon>
        <taxon>Gammaproteobacteria</taxon>
        <taxon>Aeromonadales</taxon>
        <taxon>Aeromonadaceae</taxon>
        <taxon>Aeromonas</taxon>
    </lineage>
</organism>
<keyword evidence="1" id="KW-0812">Transmembrane</keyword>
<accession>A0A653KXG9</accession>